<comment type="similarity">
    <text evidence="2">Belongs to the SAS10 family.</text>
</comment>
<evidence type="ECO:0000256" key="2">
    <source>
        <dbReference type="ARBA" id="ARBA00010979"/>
    </source>
</evidence>
<dbReference type="PANTHER" id="PTHR13237:SF8">
    <property type="entry name" value="SOMETHING ABOUT SILENCING PROTEIN 10"/>
    <property type="match status" value="1"/>
</dbReference>
<dbReference type="Proteomes" id="UP001443914">
    <property type="component" value="Unassembled WGS sequence"/>
</dbReference>
<evidence type="ECO:0000313" key="6">
    <source>
        <dbReference type="Proteomes" id="UP001443914"/>
    </source>
</evidence>
<reference evidence="5" key="1">
    <citation type="submission" date="2024-03" db="EMBL/GenBank/DDBJ databases">
        <title>WGS assembly of Saponaria officinalis var. Norfolk2.</title>
        <authorList>
            <person name="Jenkins J."/>
            <person name="Shu S."/>
            <person name="Grimwood J."/>
            <person name="Barry K."/>
            <person name="Goodstein D."/>
            <person name="Schmutz J."/>
            <person name="Leebens-Mack J."/>
            <person name="Osbourn A."/>
        </authorList>
    </citation>
    <scope>NUCLEOTIDE SEQUENCE [LARGE SCALE GENOMIC DNA]</scope>
    <source>
        <strain evidence="5">JIC</strain>
    </source>
</reference>
<dbReference type="EMBL" id="JBDFQZ010000011">
    <property type="protein sequence ID" value="KAK9677849.1"/>
    <property type="molecule type" value="Genomic_DNA"/>
</dbReference>
<comment type="caution">
    <text evidence="5">The sequence shown here is derived from an EMBL/GenBank/DDBJ whole genome shotgun (WGS) entry which is preliminary data.</text>
</comment>
<dbReference type="Pfam" id="PF09368">
    <property type="entry name" value="Sas10"/>
    <property type="match status" value="1"/>
</dbReference>
<accession>A0AAW1HPV2</accession>
<dbReference type="AlphaFoldDB" id="A0AAW1HPV2"/>
<sequence length="260" mass="29934">MQPTKRKFQDPRLSLESAKMLQYRAALEQKLEQKTVIGFVSKKKFRKTDIGKLETIYDFDDDVVQLKGATRDNVTLSRTLSGIIPAKKRKGVSGDVDLPARDDLGERRWKHELRGLSRVGIVSNGGRLENELEGLHGGRDDVEDSVEVDGSDDDFYNTIKRRRDLKLRMKAEKFSRIPQDISPADITVDGKRNISAPMLKNRGLTRNRMKQNPRVSNKVRYEKAKKCRQGQVYEIRKQTGPYEWEKTGINARVTRSIRFK</sequence>
<gene>
    <name evidence="5" type="ORF">RND81_11G171300</name>
</gene>
<dbReference type="InterPro" id="IPR018972">
    <property type="entry name" value="Sas10_C_dom"/>
</dbReference>
<organism evidence="5 6">
    <name type="scientific">Saponaria officinalis</name>
    <name type="common">Common soapwort</name>
    <name type="synonym">Lychnis saponaria</name>
    <dbReference type="NCBI Taxonomy" id="3572"/>
    <lineage>
        <taxon>Eukaryota</taxon>
        <taxon>Viridiplantae</taxon>
        <taxon>Streptophyta</taxon>
        <taxon>Embryophyta</taxon>
        <taxon>Tracheophyta</taxon>
        <taxon>Spermatophyta</taxon>
        <taxon>Magnoliopsida</taxon>
        <taxon>eudicotyledons</taxon>
        <taxon>Gunneridae</taxon>
        <taxon>Pentapetalae</taxon>
        <taxon>Caryophyllales</taxon>
        <taxon>Caryophyllaceae</taxon>
        <taxon>Caryophylleae</taxon>
        <taxon>Saponaria</taxon>
    </lineage>
</organism>
<name>A0AAW1HPV2_SAPOF</name>
<dbReference type="PANTHER" id="PTHR13237">
    <property type="entry name" value="SOMETHING ABOUT SILENCING PROTEIN 10-RELATED"/>
    <property type="match status" value="1"/>
</dbReference>
<dbReference type="GO" id="GO:0000462">
    <property type="term" value="P:maturation of SSU-rRNA from tricistronic rRNA transcript (SSU-rRNA, 5.8S rRNA, LSU-rRNA)"/>
    <property type="evidence" value="ECO:0007669"/>
    <property type="project" value="TreeGrafter"/>
</dbReference>
<evidence type="ECO:0000259" key="4">
    <source>
        <dbReference type="Pfam" id="PF09368"/>
    </source>
</evidence>
<protein>
    <recommendedName>
        <fullName evidence="4">Sas10 C-terminal domain-containing protein</fullName>
    </recommendedName>
</protein>
<comment type="subcellular location">
    <subcellularLocation>
        <location evidence="1">Nucleus</location>
    </subcellularLocation>
</comment>
<evidence type="ECO:0000256" key="3">
    <source>
        <dbReference type="ARBA" id="ARBA00023242"/>
    </source>
</evidence>
<evidence type="ECO:0000313" key="5">
    <source>
        <dbReference type="EMBL" id="KAK9677849.1"/>
    </source>
</evidence>
<keyword evidence="6" id="KW-1185">Reference proteome</keyword>
<proteinExistence type="inferred from homology"/>
<keyword evidence="3" id="KW-0539">Nucleus</keyword>
<evidence type="ECO:0000256" key="1">
    <source>
        <dbReference type="ARBA" id="ARBA00004123"/>
    </source>
</evidence>
<feature type="domain" description="Sas10 C-terminal" evidence="4">
    <location>
        <begin position="189"/>
        <end position="259"/>
    </location>
</feature>
<dbReference type="GO" id="GO:0032040">
    <property type="term" value="C:small-subunit processome"/>
    <property type="evidence" value="ECO:0007669"/>
    <property type="project" value="TreeGrafter"/>
</dbReference>